<dbReference type="GO" id="GO:0005886">
    <property type="term" value="C:plasma membrane"/>
    <property type="evidence" value="ECO:0007669"/>
    <property type="project" value="UniProtKB-SubCell"/>
</dbReference>
<comment type="subcellular location">
    <subcellularLocation>
        <location evidence="1">Cell membrane</location>
        <topology evidence="1">Multi-pass membrane protein</topology>
    </subcellularLocation>
</comment>
<dbReference type="GO" id="GO:1903806">
    <property type="term" value="P:L-isoleucine import across plasma membrane"/>
    <property type="evidence" value="ECO:0007669"/>
    <property type="project" value="TreeGrafter"/>
</dbReference>
<feature type="transmembrane region" description="Helical" evidence="10">
    <location>
        <begin position="145"/>
        <end position="162"/>
    </location>
</feature>
<proteinExistence type="inferred from homology"/>
<evidence type="ECO:0000256" key="9">
    <source>
        <dbReference type="ARBA" id="ARBA00037998"/>
    </source>
</evidence>
<organism evidence="11 12">
    <name type="scientific">Metallumcola ferriviriculae</name>
    <dbReference type="NCBI Taxonomy" id="3039180"/>
    <lineage>
        <taxon>Bacteria</taxon>
        <taxon>Bacillati</taxon>
        <taxon>Bacillota</taxon>
        <taxon>Clostridia</taxon>
        <taxon>Neomoorellales</taxon>
        <taxon>Desulfitibacteraceae</taxon>
        <taxon>Metallumcola</taxon>
    </lineage>
</organism>
<evidence type="ECO:0000313" key="11">
    <source>
        <dbReference type="EMBL" id="WRO22898.1"/>
    </source>
</evidence>
<dbReference type="GO" id="GO:0015192">
    <property type="term" value="F:L-phenylalanine transmembrane transporter activity"/>
    <property type="evidence" value="ECO:0007669"/>
    <property type="project" value="TreeGrafter"/>
</dbReference>
<evidence type="ECO:0000256" key="2">
    <source>
        <dbReference type="ARBA" id="ARBA00022448"/>
    </source>
</evidence>
<feature type="transmembrane region" description="Helical" evidence="10">
    <location>
        <begin position="229"/>
        <end position="253"/>
    </location>
</feature>
<feature type="transmembrane region" description="Helical" evidence="10">
    <location>
        <begin position="12"/>
        <end position="33"/>
    </location>
</feature>
<evidence type="ECO:0000256" key="7">
    <source>
        <dbReference type="ARBA" id="ARBA00022989"/>
    </source>
</evidence>
<dbReference type="CDD" id="cd06582">
    <property type="entry name" value="TM_PBP1_LivH_like"/>
    <property type="match status" value="1"/>
</dbReference>
<reference evidence="11 12" key="1">
    <citation type="submission" date="2023-04" db="EMBL/GenBank/DDBJ databases">
        <authorList>
            <person name="Hsu D."/>
        </authorList>
    </citation>
    <scope>NUCLEOTIDE SEQUENCE [LARGE SCALE GENOMIC DNA]</scope>
    <source>
        <strain evidence="11 12">MK1</strain>
    </source>
</reference>
<evidence type="ECO:0000256" key="5">
    <source>
        <dbReference type="ARBA" id="ARBA00022692"/>
    </source>
</evidence>
<dbReference type="GO" id="GO:0015808">
    <property type="term" value="P:L-alanine transport"/>
    <property type="evidence" value="ECO:0007669"/>
    <property type="project" value="TreeGrafter"/>
</dbReference>
<keyword evidence="7 10" id="KW-1133">Transmembrane helix</keyword>
<feature type="transmembrane region" description="Helical" evidence="10">
    <location>
        <begin position="191"/>
        <end position="217"/>
    </location>
</feature>
<feature type="transmembrane region" description="Helical" evidence="10">
    <location>
        <begin position="45"/>
        <end position="62"/>
    </location>
</feature>
<dbReference type="PANTHER" id="PTHR11795">
    <property type="entry name" value="BRANCHED-CHAIN AMINO ACID TRANSPORT SYSTEM PERMEASE PROTEIN LIVH"/>
    <property type="match status" value="1"/>
</dbReference>
<evidence type="ECO:0000256" key="1">
    <source>
        <dbReference type="ARBA" id="ARBA00004651"/>
    </source>
</evidence>
<dbReference type="Proteomes" id="UP001329915">
    <property type="component" value="Chromosome"/>
</dbReference>
<dbReference type="Pfam" id="PF02653">
    <property type="entry name" value="BPD_transp_2"/>
    <property type="match status" value="1"/>
</dbReference>
<dbReference type="GO" id="GO:0015190">
    <property type="term" value="F:L-leucine transmembrane transporter activity"/>
    <property type="evidence" value="ECO:0007669"/>
    <property type="project" value="TreeGrafter"/>
</dbReference>
<sequence>MSSISEFLQQTVNGLVMGSSYVLTAFGLTMILGMLDMINFAHGELLMMGAFVAVSLVIGLNLPYLVVIPIAIVIVSILGVIMERLAFRPLENSDRVNLLVSSLGVSILLQNGVQLIWGPDPRNLPSPFANTQFTFAGAVLSGHRLFVVVVSLVLIGILYYVIQRTKLGIAMRSCAFDMETAKLMGIKARTIIVMTFAIGSGLGAAAGILLAPIFSVYPTMGVAATVKAFVVVLLGGIGNVTGAIAGGFTLGLVETYAAGYWSSEYKDVVAFLIMILVLLFKPEGLFGKNVQEKV</sequence>
<comment type="similarity">
    <text evidence="9">Belongs to the binding-protein-dependent transport system permease family. LivHM subfamily.</text>
</comment>
<accession>A0AAU0UNM1</accession>
<evidence type="ECO:0000256" key="4">
    <source>
        <dbReference type="ARBA" id="ARBA00022519"/>
    </source>
</evidence>
<dbReference type="InterPro" id="IPR001851">
    <property type="entry name" value="ABC_transp_permease"/>
</dbReference>
<keyword evidence="2" id="KW-0813">Transport</keyword>
<dbReference type="GO" id="GO:0005304">
    <property type="term" value="F:L-valine transmembrane transporter activity"/>
    <property type="evidence" value="ECO:0007669"/>
    <property type="project" value="TreeGrafter"/>
</dbReference>
<name>A0AAU0UNM1_9FIRM</name>
<evidence type="ECO:0000256" key="8">
    <source>
        <dbReference type="ARBA" id="ARBA00023136"/>
    </source>
</evidence>
<dbReference type="AlphaFoldDB" id="A0AAU0UNM1"/>
<keyword evidence="4" id="KW-0997">Cell inner membrane</keyword>
<dbReference type="KEGG" id="dbc:MFMK1_002742"/>
<keyword evidence="12" id="KW-1185">Reference proteome</keyword>
<keyword evidence="3" id="KW-1003">Cell membrane</keyword>
<feature type="transmembrane region" description="Helical" evidence="10">
    <location>
        <begin position="98"/>
        <end position="117"/>
    </location>
</feature>
<keyword evidence="8 10" id="KW-0472">Membrane</keyword>
<evidence type="ECO:0000256" key="10">
    <source>
        <dbReference type="SAM" id="Phobius"/>
    </source>
</evidence>
<dbReference type="GO" id="GO:0042941">
    <property type="term" value="P:D-alanine transmembrane transport"/>
    <property type="evidence" value="ECO:0007669"/>
    <property type="project" value="TreeGrafter"/>
</dbReference>
<feature type="transmembrane region" description="Helical" evidence="10">
    <location>
        <begin position="265"/>
        <end position="282"/>
    </location>
</feature>
<protein>
    <submittedName>
        <fullName evidence="11">Branched-chain amino acid ABC transporter permease</fullName>
    </submittedName>
</protein>
<keyword evidence="6" id="KW-0029">Amino-acid transport</keyword>
<evidence type="ECO:0000313" key="12">
    <source>
        <dbReference type="Proteomes" id="UP001329915"/>
    </source>
</evidence>
<dbReference type="GO" id="GO:0015188">
    <property type="term" value="F:L-isoleucine transmembrane transporter activity"/>
    <property type="evidence" value="ECO:0007669"/>
    <property type="project" value="TreeGrafter"/>
</dbReference>
<keyword evidence="5 10" id="KW-0812">Transmembrane</keyword>
<gene>
    <name evidence="11" type="ORF">MFMK1_002742</name>
</gene>
<dbReference type="InterPro" id="IPR052157">
    <property type="entry name" value="BCAA_transport_permease"/>
</dbReference>
<dbReference type="PANTHER" id="PTHR11795:SF371">
    <property type="entry name" value="HIGH-AFFINITY BRANCHED-CHAIN AMINO ACID TRANSPORT SYSTEM PERMEASE PROTEIN LIVH"/>
    <property type="match status" value="1"/>
</dbReference>
<evidence type="ECO:0000256" key="3">
    <source>
        <dbReference type="ARBA" id="ARBA00022475"/>
    </source>
</evidence>
<evidence type="ECO:0000256" key="6">
    <source>
        <dbReference type="ARBA" id="ARBA00022970"/>
    </source>
</evidence>
<dbReference type="EMBL" id="CP121694">
    <property type="protein sequence ID" value="WRO22898.1"/>
    <property type="molecule type" value="Genomic_DNA"/>
</dbReference>
<dbReference type="RefSeq" id="WP_366922295.1">
    <property type="nucleotide sequence ID" value="NZ_CP121694.1"/>
</dbReference>